<dbReference type="InterPro" id="IPR035965">
    <property type="entry name" value="PAS-like_dom_sf"/>
</dbReference>
<evidence type="ECO:0000313" key="4">
    <source>
        <dbReference type="EMBL" id="MFN0256798.1"/>
    </source>
</evidence>
<dbReference type="InterPro" id="IPR029016">
    <property type="entry name" value="GAF-like_dom_sf"/>
</dbReference>
<dbReference type="CDD" id="cd00082">
    <property type="entry name" value="HisKA"/>
    <property type="match status" value="1"/>
</dbReference>
<dbReference type="EMBL" id="SSHJ02000007">
    <property type="protein sequence ID" value="MFN0256798.1"/>
    <property type="molecule type" value="Genomic_DNA"/>
</dbReference>
<accession>A0ABW9J8C8</accession>
<name>A0ABW9J8C8_9SPHI</name>
<dbReference type="InterPro" id="IPR003018">
    <property type="entry name" value="GAF"/>
</dbReference>
<evidence type="ECO:0000256" key="1">
    <source>
        <dbReference type="ARBA" id="ARBA00000085"/>
    </source>
</evidence>
<dbReference type="Proteomes" id="UP001517247">
    <property type="component" value="Unassembled WGS sequence"/>
</dbReference>
<evidence type="ECO:0000259" key="3">
    <source>
        <dbReference type="PROSITE" id="PS50113"/>
    </source>
</evidence>
<dbReference type="PROSITE" id="PS50113">
    <property type="entry name" value="PAC"/>
    <property type="match status" value="1"/>
</dbReference>
<dbReference type="InterPro" id="IPR013656">
    <property type="entry name" value="PAS_4"/>
</dbReference>
<keyword evidence="5" id="KW-1185">Reference proteome</keyword>
<dbReference type="InterPro" id="IPR003661">
    <property type="entry name" value="HisK_dim/P_dom"/>
</dbReference>
<dbReference type="SMART" id="SM00065">
    <property type="entry name" value="GAF"/>
    <property type="match status" value="1"/>
</dbReference>
<reference evidence="4 5" key="1">
    <citation type="submission" date="2024-12" db="EMBL/GenBank/DDBJ databases">
        <authorList>
            <person name="Hu S."/>
        </authorList>
    </citation>
    <scope>NUCLEOTIDE SEQUENCE [LARGE SCALE GENOMIC DNA]</scope>
    <source>
        <strain evidence="4 5">THG-T11</strain>
    </source>
</reference>
<feature type="domain" description="PAC" evidence="3">
    <location>
        <begin position="242"/>
        <end position="297"/>
    </location>
</feature>
<dbReference type="EC" id="2.7.13.3" evidence="2"/>
<dbReference type="SUPFAM" id="SSF47384">
    <property type="entry name" value="Homodimeric domain of signal transducing histidine kinase"/>
    <property type="match status" value="1"/>
</dbReference>
<dbReference type="InterPro" id="IPR000700">
    <property type="entry name" value="PAS-assoc_C"/>
</dbReference>
<evidence type="ECO:0000313" key="5">
    <source>
        <dbReference type="Proteomes" id="UP001517247"/>
    </source>
</evidence>
<comment type="caution">
    <text evidence="4">The sequence shown here is derived from an EMBL/GenBank/DDBJ whole genome shotgun (WGS) entry which is preliminary data.</text>
</comment>
<dbReference type="InterPro" id="IPR036097">
    <property type="entry name" value="HisK_dim/P_sf"/>
</dbReference>
<evidence type="ECO:0000256" key="2">
    <source>
        <dbReference type="ARBA" id="ARBA00012438"/>
    </source>
</evidence>
<comment type="catalytic activity">
    <reaction evidence="1">
        <text>ATP + protein L-histidine = ADP + protein N-phospho-L-histidine.</text>
        <dbReference type="EC" id="2.7.13.3"/>
    </reaction>
</comment>
<dbReference type="NCBIfam" id="TIGR00229">
    <property type="entry name" value="sensory_box"/>
    <property type="match status" value="1"/>
</dbReference>
<dbReference type="Gene3D" id="1.10.287.130">
    <property type="match status" value="1"/>
</dbReference>
<dbReference type="Pfam" id="PF08448">
    <property type="entry name" value="PAS_4"/>
    <property type="match status" value="1"/>
</dbReference>
<dbReference type="SUPFAM" id="SSF55781">
    <property type="entry name" value="GAF domain-like"/>
    <property type="match status" value="1"/>
</dbReference>
<dbReference type="CDD" id="cd00130">
    <property type="entry name" value="PAS"/>
    <property type="match status" value="1"/>
</dbReference>
<protein>
    <recommendedName>
        <fullName evidence="2">histidine kinase</fullName>
        <ecNumber evidence="2">2.7.13.3</ecNumber>
    </recommendedName>
</protein>
<dbReference type="InterPro" id="IPR000014">
    <property type="entry name" value="PAS"/>
</dbReference>
<dbReference type="PANTHER" id="PTHR43102:SF2">
    <property type="entry name" value="GAF DOMAIN-CONTAINING PROTEIN"/>
    <property type="match status" value="1"/>
</dbReference>
<dbReference type="Pfam" id="PF01590">
    <property type="entry name" value="GAF"/>
    <property type="match status" value="1"/>
</dbReference>
<organism evidence="4 5">
    <name type="scientific">Pedobacter ureilyticus</name>
    <dbReference type="NCBI Taxonomy" id="1393051"/>
    <lineage>
        <taxon>Bacteria</taxon>
        <taxon>Pseudomonadati</taxon>
        <taxon>Bacteroidota</taxon>
        <taxon>Sphingobacteriia</taxon>
        <taxon>Sphingobacteriales</taxon>
        <taxon>Sphingobacteriaceae</taxon>
        <taxon>Pedobacter</taxon>
    </lineage>
</organism>
<dbReference type="Gene3D" id="3.30.450.20">
    <property type="entry name" value="PAS domain"/>
    <property type="match status" value="1"/>
</dbReference>
<proteinExistence type="predicted"/>
<dbReference type="PANTHER" id="PTHR43102">
    <property type="entry name" value="SLR1143 PROTEIN"/>
    <property type="match status" value="1"/>
</dbReference>
<sequence>MPLRELERLQAVDRFLKLEISSENEMQEIIACAANICNVPIAMVTLIGEDTQYIKFKIGTDLEQTSRADAFCEYTISEDSVMVVPDTAHDSRFVDHPYRKGQANIQFYAGAPLTTVDGIKLGTLCVVDHEPKTLSDVQQQMLSILAKQVVHILEFEHSLQVMKDQYLEAKANELKLRSLFDSSAACHLLVGTDMKILYFNKAISDFMRQNHGQDIGVGLSVLDFVGQDFIDSFLTSFNRALLGEHITIAHSLYHSGREIWWQFNYYPAYDSEGKIIGVSYAASDQSELKRSQEDATRKRNALDRIAIIQSHDIRRPLSSILGLVALLKLAELPQVAQEVNMLDRAVRELDDTIRNIVTSSTS</sequence>
<dbReference type="RefSeq" id="WP_138723877.1">
    <property type="nucleotide sequence ID" value="NZ_SSHJ02000007.1"/>
</dbReference>
<dbReference type="Gene3D" id="3.30.450.40">
    <property type="match status" value="1"/>
</dbReference>
<dbReference type="SUPFAM" id="SSF55785">
    <property type="entry name" value="PYP-like sensor domain (PAS domain)"/>
    <property type="match status" value="1"/>
</dbReference>
<gene>
    <name evidence="4" type="ORF">E6A44_014505</name>
</gene>